<dbReference type="Proteomes" id="UP000233597">
    <property type="component" value="Unassembled WGS sequence"/>
</dbReference>
<accession>A0A2N3KX49</accession>
<dbReference type="AlphaFoldDB" id="A0A2N3KX49"/>
<organism evidence="1 2">
    <name type="scientific">Thalassospira marina</name>
    <dbReference type="NCBI Taxonomy" id="2048283"/>
    <lineage>
        <taxon>Bacteria</taxon>
        <taxon>Pseudomonadati</taxon>
        <taxon>Pseudomonadota</taxon>
        <taxon>Alphaproteobacteria</taxon>
        <taxon>Rhodospirillales</taxon>
        <taxon>Thalassospiraceae</taxon>
        <taxon>Thalassospira</taxon>
    </lineage>
</organism>
<protein>
    <submittedName>
        <fullName evidence="1">Uncharacterized protein</fullName>
    </submittedName>
</protein>
<name>A0A2N3KX49_9PROT</name>
<evidence type="ECO:0000313" key="2">
    <source>
        <dbReference type="Proteomes" id="UP000233597"/>
    </source>
</evidence>
<comment type="caution">
    <text evidence="1">The sequence shown here is derived from an EMBL/GenBank/DDBJ whole genome shotgun (WGS) entry which is preliminary data.</text>
</comment>
<sequence length="95" mass="10446">MNTARKPGALGHFMPFWGNFVPQTAFARAQLFPWIKPYQLCAILENTNAAEGTKNPPNGLIANQAGIYMSIRCLEASPRPASTRSPQVPFSSIIR</sequence>
<proteinExistence type="predicted"/>
<gene>
    <name evidence="1" type="ORF">COO20_06795</name>
</gene>
<dbReference type="EMBL" id="NWTK01000003">
    <property type="protein sequence ID" value="PKR55087.1"/>
    <property type="molecule type" value="Genomic_DNA"/>
</dbReference>
<evidence type="ECO:0000313" key="1">
    <source>
        <dbReference type="EMBL" id="PKR55087.1"/>
    </source>
</evidence>
<reference evidence="1 2" key="1">
    <citation type="submission" date="2017-09" db="EMBL/GenBank/DDBJ databases">
        <title>Biodiversity and function of Thalassospira species in the particle-attached aromatic-hydrocarbon-degrading consortia from the surface seawater of the South China Sea.</title>
        <authorList>
            <person name="Dong C."/>
            <person name="Liu R."/>
            <person name="Shao Z."/>
        </authorList>
    </citation>
    <scope>NUCLEOTIDE SEQUENCE [LARGE SCALE GENOMIC DNA]</scope>
    <source>
        <strain evidence="1 2">CSC1P2</strain>
    </source>
</reference>